<proteinExistence type="predicted"/>
<dbReference type="SUPFAM" id="SSF55729">
    <property type="entry name" value="Acyl-CoA N-acyltransferases (Nat)"/>
    <property type="match status" value="1"/>
</dbReference>
<dbReference type="CDD" id="cd04301">
    <property type="entry name" value="NAT_SF"/>
    <property type="match status" value="1"/>
</dbReference>
<keyword evidence="1" id="KW-0808">Transferase</keyword>
<dbReference type="EMBL" id="JAOUSE010000010">
    <property type="protein sequence ID" value="MCU9593935.1"/>
    <property type="molecule type" value="Genomic_DNA"/>
</dbReference>
<evidence type="ECO:0000256" key="2">
    <source>
        <dbReference type="ARBA" id="ARBA00023315"/>
    </source>
</evidence>
<dbReference type="Proteomes" id="UP001208656">
    <property type="component" value="Unassembled WGS sequence"/>
</dbReference>
<evidence type="ECO:0000313" key="5">
    <source>
        <dbReference type="Proteomes" id="UP001208656"/>
    </source>
</evidence>
<keyword evidence="2" id="KW-0012">Acyltransferase</keyword>
<dbReference type="InterPro" id="IPR050832">
    <property type="entry name" value="Bact_Acetyltransf"/>
</dbReference>
<evidence type="ECO:0000259" key="3">
    <source>
        <dbReference type="PROSITE" id="PS51186"/>
    </source>
</evidence>
<reference evidence="4 5" key="1">
    <citation type="submission" date="2022-10" db="EMBL/GenBank/DDBJ databases">
        <title>Description of Fervidibacillus gen. nov. in the family Fervidibacillaceae fam. nov. with two species, Fervidibacillus albus sp. nov., and Fervidibacillus halotolerans sp. nov., isolated from tidal flat sediments.</title>
        <authorList>
            <person name="Kwon K.K."/>
            <person name="Yang S.-H."/>
        </authorList>
    </citation>
    <scope>NUCLEOTIDE SEQUENCE [LARGE SCALE GENOMIC DNA]</scope>
    <source>
        <strain evidence="4 5">DSM 23332</strain>
    </source>
</reference>
<dbReference type="PANTHER" id="PTHR43877">
    <property type="entry name" value="AMINOALKYLPHOSPHONATE N-ACETYLTRANSFERASE-RELATED-RELATED"/>
    <property type="match status" value="1"/>
</dbReference>
<dbReference type="Gene3D" id="3.40.630.30">
    <property type="match status" value="1"/>
</dbReference>
<dbReference type="RefSeq" id="WP_173657753.1">
    <property type="nucleotide sequence ID" value="NZ_JAOUSE010000010.1"/>
</dbReference>
<comment type="caution">
    <text evidence="4">The sequence shown here is derived from an EMBL/GenBank/DDBJ whole genome shotgun (WGS) entry which is preliminary data.</text>
</comment>
<gene>
    <name evidence="4" type="ORF">OEV82_05650</name>
</gene>
<dbReference type="PROSITE" id="PS51186">
    <property type="entry name" value="GNAT"/>
    <property type="match status" value="1"/>
</dbReference>
<accession>A0ABT2WE38</accession>
<dbReference type="InterPro" id="IPR016181">
    <property type="entry name" value="Acyl_CoA_acyltransferase"/>
</dbReference>
<name>A0ABT2WE38_9BACI</name>
<dbReference type="InterPro" id="IPR000182">
    <property type="entry name" value="GNAT_dom"/>
</dbReference>
<organism evidence="4 5">
    <name type="scientific">Pallidibacillus thermolactis</name>
    <dbReference type="NCBI Taxonomy" id="251051"/>
    <lineage>
        <taxon>Bacteria</taxon>
        <taxon>Bacillati</taxon>
        <taxon>Bacillota</taxon>
        <taxon>Bacilli</taxon>
        <taxon>Bacillales</taxon>
        <taxon>Bacillaceae</taxon>
        <taxon>Pallidibacillus</taxon>
    </lineage>
</organism>
<feature type="domain" description="N-acetyltransferase" evidence="3">
    <location>
        <begin position="11"/>
        <end position="174"/>
    </location>
</feature>
<evidence type="ECO:0000256" key="1">
    <source>
        <dbReference type="ARBA" id="ARBA00022679"/>
    </source>
</evidence>
<keyword evidence="5" id="KW-1185">Reference proteome</keyword>
<protein>
    <submittedName>
        <fullName evidence="4">GNAT family N-acetyltransferase</fullName>
    </submittedName>
</protein>
<sequence>MTIKMNNIKDYDIYIATMDDADAILNLLKETALWVSEKHPEQWDTVIAGEDDKEILNGIRNHETFMIKDHDGKLIATFTLYDHQNEWDKGLWGIREDNAAYLHKIAIHPNYTGGGLGKEIIDWIIEYLTRKGKEIFRLDCVEDNEKLNEFYGKKCGLTKVGANKGYSLYEKHLK</sequence>
<evidence type="ECO:0000313" key="4">
    <source>
        <dbReference type="EMBL" id="MCU9593935.1"/>
    </source>
</evidence>
<dbReference type="Pfam" id="PF00583">
    <property type="entry name" value="Acetyltransf_1"/>
    <property type="match status" value="1"/>
</dbReference>